<comment type="pathway">
    <text evidence="1">Secondary metabolite biosynthesis; terpenoid biosynthesis.</text>
</comment>
<gene>
    <name evidence="9" type="ORF">ZIOFF_038674</name>
</gene>
<sequence>MEADDIVHRMVQGNGITMHVAEKGETGAPVVVLLHGFAELWYSWRHQILGLAGRGCRVVAPDLRGYGDTSAPPSVASYSLFHIALLVGNGWGAMVAWQTSLARPDRVKAMVILSMPFMPRNPSVKPVAHFRSIYGDDYYVCKFQEPGKMEAEFDRISTENVLRSLYSHRDPKTPVMSEEDLANAKEMALPAWLTKDDFGYLVSKFEKSGFTGPLNYYRCLDLNWELGATWSGMKIQVPVKFIVGDQDLAYHYKGIQDYIHKGGFKGDVPKLEEVVVMEGVGHFINQEKPDEITDHIYEFISKFF</sequence>
<protein>
    <recommendedName>
        <fullName evidence="2">soluble epoxide hydrolase</fullName>
        <ecNumber evidence="2">3.3.2.10</ecNumber>
    </recommendedName>
</protein>
<comment type="catalytic activity">
    <reaction evidence="5">
        <text>an epoxide + H2O = an ethanediol</text>
        <dbReference type="Rhea" id="RHEA:19037"/>
        <dbReference type="ChEBI" id="CHEBI:15377"/>
        <dbReference type="ChEBI" id="CHEBI:32955"/>
        <dbReference type="ChEBI" id="CHEBI:140594"/>
        <dbReference type="EC" id="3.3.2.10"/>
    </reaction>
    <physiologicalReaction direction="left-to-right" evidence="5">
        <dbReference type="Rhea" id="RHEA:19038"/>
    </physiologicalReaction>
</comment>
<dbReference type="InterPro" id="IPR000073">
    <property type="entry name" value="AB_hydrolase_1"/>
</dbReference>
<accession>A0A8J5G334</accession>
<evidence type="ECO:0000256" key="1">
    <source>
        <dbReference type="ARBA" id="ARBA00004721"/>
    </source>
</evidence>
<proteinExistence type="inferred from homology"/>
<evidence type="ECO:0000256" key="5">
    <source>
        <dbReference type="ARBA" id="ARBA00051067"/>
    </source>
</evidence>
<evidence type="ECO:0000259" key="8">
    <source>
        <dbReference type="Pfam" id="PF12697"/>
    </source>
</evidence>
<dbReference type="GO" id="GO:0004301">
    <property type="term" value="F:epoxide hydrolase activity"/>
    <property type="evidence" value="ECO:0007669"/>
    <property type="project" value="UniProtKB-EC"/>
</dbReference>
<evidence type="ECO:0000256" key="6">
    <source>
        <dbReference type="ARBA" id="ARBA00058358"/>
    </source>
</evidence>
<organism evidence="9 10">
    <name type="scientific">Zingiber officinale</name>
    <name type="common">Ginger</name>
    <name type="synonym">Amomum zingiber</name>
    <dbReference type="NCBI Taxonomy" id="94328"/>
    <lineage>
        <taxon>Eukaryota</taxon>
        <taxon>Viridiplantae</taxon>
        <taxon>Streptophyta</taxon>
        <taxon>Embryophyta</taxon>
        <taxon>Tracheophyta</taxon>
        <taxon>Spermatophyta</taxon>
        <taxon>Magnoliopsida</taxon>
        <taxon>Liliopsida</taxon>
        <taxon>Zingiberales</taxon>
        <taxon>Zingiberaceae</taxon>
        <taxon>Zingiber</taxon>
    </lineage>
</organism>
<dbReference type="Pfam" id="PF12697">
    <property type="entry name" value="Abhydrolase_6"/>
    <property type="match status" value="1"/>
</dbReference>
<evidence type="ECO:0000256" key="4">
    <source>
        <dbReference type="ARBA" id="ARBA00038334"/>
    </source>
</evidence>
<dbReference type="InterPro" id="IPR029058">
    <property type="entry name" value="AB_hydrolase_fold"/>
</dbReference>
<dbReference type="FunFam" id="3.40.50.1820:FF:000161">
    <property type="entry name" value="Epoxide hydrolase"/>
    <property type="match status" value="1"/>
</dbReference>
<keyword evidence="10" id="KW-1185">Reference proteome</keyword>
<comment type="similarity">
    <text evidence="4">Belongs to the AB hydrolase superfamily. Epoxide hydrolase family.</text>
</comment>
<evidence type="ECO:0000313" key="10">
    <source>
        <dbReference type="Proteomes" id="UP000734854"/>
    </source>
</evidence>
<dbReference type="EC" id="3.3.2.10" evidence="2"/>
<comment type="caution">
    <text evidence="9">The sequence shown here is derived from an EMBL/GenBank/DDBJ whole genome shotgun (WGS) entry which is preliminary data.</text>
</comment>
<dbReference type="PANTHER" id="PTHR43329">
    <property type="entry name" value="EPOXIDE HYDROLASE"/>
    <property type="match status" value="1"/>
</dbReference>
<dbReference type="AlphaFoldDB" id="A0A8J5G334"/>
<dbReference type="Proteomes" id="UP000734854">
    <property type="component" value="Unassembled WGS sequence"/>
</dbReference>
<feature type="domain" description="AB hydrolase-1" evidence="8">
    <location>
        <begin position="31"/>
        <end position="293"/>
    </location>
</feature>
<evidence type="ECO:0000313" key="9">
    <source>
        <dbReference type="EMBL" id="KAG6498921.1"/>
    </source>
</evidence>
<evidence type="ECO:0000256" key="7">
    <source>
        <dbReference type="ARBA" id="ARBA00093212"/>
    </source>
</evidence>
<dbReference type="InterPro" id="IPR000639">
    <property type="entry name" value="Epox_hydrolase-like"/>
</dbReference>
<name>A0A8J5G334_ZINOF</name>
<comment type="catalytic activity">
    <reaction evidence="7">
        <text>(24S)-24,25-epoxycucurbitadienol + H2O = (24R)-24,25-dihydroxycucurbitadienol</text>
        <dbReference type="Rhea" id="RHEA:81855"/>
        <dbReference type="ChEBI" id="CHEBI:15377"/>
        <dbReference type="ChEBI" id="CHEBI:229949"/>
        <dbReference type="ChEBI" id="CHEBI:229950"/>
    </reaction>
    <physiologicalReaction direction="left-to-right" evidence="7">
        <dbReference type="Rhea" id="RHEA:81856"/>
    </physiologicalReaction>
</comment>
<comment type="function">
    <text evidence="6">Epoxide hydrolase involved in the biosynthesis of cucurbitacin and mogroside tetracyclic triterpene natural products (e.g. siamenoside I and mogrosides IV, V and VI). Cucurbitacins have cytotoxic properties and exhibit deterrent taste as a defense barrier against herbivores. Mogrosides are nonsugar highly oxygenated compounds used as high-intensity zero-calorie sweeteners; they also possess pharmacological properties such as regulating immunity, lowering blood sugar and lipid levels, protecting the liver, and acting as antioxidants and antitumor agents. Catalyzes the hydrolysis of aromatic epoxide-containing substrates, such as the conversion of 24,25-epoxycucurbitadienol to 24,25-dihydroxycucurbitadienol.</text>
</comment>
<evidence type="ECO:0000256" key="2">
    <source>
        <dbReference type="ARBA" id="ARBA00013006"/>
    </source>
</evidence>
<dbReference type="SUPFAM" id="SSF53474">
    <property type="entry name" value="alpha/beta-Hydrolases"/>
    <property type="match status" value="1"/>
</dbReference>
<reference evidence="9 10" key="1">
    <citation type="submission" date="2020-08" db="EMBL/GenBank/DDBJ databases">
        <title>Plant Genome Project.</title>
        <authorList>
            <person name="Zhang R.-G."/>
        </authorList>
    </citation>
    <scope>NUCLEOTIDE SEQUENCE [LARGE SCALE GENOMIC DNA]</scope>
    <source>
        <tissue evidence="9">Rhizome</tissue>
    </source>
</reference>
<dbReference type="PRINTS" id="PR00412">
    <property type="entry name" value="EPOXHYDRLASE"/>
</dbReference>
<evidence type="ECO:0000256" key="3">
    <source>
        <dbReference type="ARBA" id="ARBA00022801"/>
    </source>
</evidence>
<keyword evidence="3" id="KW-0378">Hydrolase</keyword>
<dbReference type="Gene3D" id="3.40.50.1820">
    <property type="entry name" value="alpha/beta hydrolase"/>
    <property type="match status" value="1"/>
</dbReference>
<dbReference type="EMBL" id="JACMSC010000011">
    <property type="protein sequence ID" value="KAG6498921.1"/>
    <property type="molecule type" value="Genomic_DNA"/>
</dbReference>